<evidence type="ECO:0000313" key="2">
    <source>
        <dbReference type="Proteomes" id="UP000664398"/>
    </source>
</evidence>
<comment type="caution">
    <text evidence="1">The sequence shown here is derived from an EMBL/GenBank/DDBJ whole genome shotgun (WGS) entry which is preliminary data.</text>
</comment>
<dbReference type="RefSeq" id="WP_208046823.1">
    <property type="nucleotide sequence ID" value="NZ_JAGDYL010000030.1"/>
</dbReference>
<gene>
    <name evidence="1" type="ORF">J4H91_13750</name>
</gene>
<dbReference type="Proteomes" id="UP000664398">
    <property type="component" value="Unassembled WGS sequence"/>
</dbReference>
<dbReference type="AlphaFoldDB" id="A0A939LXN6"/>
<accession>A0A939LXN6</accession>
<organism evidence="1 2">
    <name type="scientific">Leucobacter ruminantium</name>
    <dbReference type="NCBI Taxonomy" id="1289170"/>
    <lineage>
        <taxon>Bacteria</taxon>
        <taxon>Bacillati</taxon>
        <taxon>Actinomycetota</taxon>
        <taxon>Actinomycetes</taxon>
        <taxon>Micrococcales</taxon>
        <taxon>Microbacteriaceae</taxon>
        <taxon>Leucobacter</taxon>
    </lineage>
</organism>
<keyword evidence="2" id="KW-1185">Reference proteome</keyword>
<sequence>MHDAGLRMRDQGQAFHAEVFLVPVEGLNPELEVLDAAGRELRAIDWKLQDVVLIPALEIPEEAHRSPSPS</sequence>
<reference evidence="1" key="1">
    <citation type="submission" date="2021-03" db="EMBL/GenBank/DDBJ databases">
        <title>Leucobacter chromiisoli sp. nov., isolated from chromium-containing soil of chemical plant.</title>
        <authorList>
            <person name="Xu Z."/>
        </authorList>
    </citation>
    <scope>NUCLEOTIDE SEQUENCE</scope>
    <source>
        <strain evidence="1">A2</strain>
    </source>
</reference>
<dbReference type="EMBL" id="JAGDYL010000030">
    <property type="protein sequence ID" value="MBO1806367.1"/>
    <property type="molecule type" value="Genomic_DNA"/>
</dbReference>
<name>A0A939LXN6_9MICO</name>
<proteinExistence type="predicted"/>
<protein>
    <submittedName>
        <fullName evidence="1">Uncharacterized protein</fullName>
    </submittedName>
</protein>
<evidence type="ECO:0000313" key="1">
    <source>
        <dbReference type="EMBL" id="MBO1806367.1"/>
    </source>
</evidence>